<dbReference type="Proteomes" id="UP000794436">
    <property type="component" value="Unassembled WGS sequence"/>
</dbReference>
<keyword evidence="4" id="KW-0460">Magnesium</keyword>
<dbReference type="OrthoDB" id="242473at2759"/>
<name>A0A8K1FPU9_PYTOL</name>
<organism evidence="6 7">
    <name type="scientific">Pythium oligandrum</name>
    <name type="common">Mycoparasitic fungus</name>
    <dbReference type="NCBI Taxonomy" id="41045"/>
    <lineage>
        <taxon>Eukaryota</taxon>
        <taxon>Sar</taxon>
        <taxon>Stramenopiles</taxon>
        <taxon>Oomycota</taxon>
        <taxon>Peronosporomycetes</taxon>
        <taxon>Pythiales</taxon>
        <taxon>Pythiaceae</taxon>
        <taxon>Pythium</taxon>
    </lineage>
</organism>
<dbReference type="InterPro" id="IPR055295">
    <property type="entry name" value="NUDT22/NUDT9-like"/>
</dbReference>
<evidence type="ECO:0000313" key="6">
    <source>
        <dbReference type="EMBL" id="TMW67277.1"/>
    </source>
</evidence>
<dbReference type="GO" id="GO:0052751">
    <property type="term" value="F:GDP-mannose hydrolase activity"/>
    <property type="evidence" value="ECO:0007669"/>
    <property type="project" value="TreeGrafter"/>
</dbReference>
<feature type="signal peptide" evidence="5">
    <location>
        <begin position="1"/>
        <end position="26"/>
    </location>
</feature>
<comment type="caution">
    <text evidence="6">The sequence shown here is derived from an EMBL/GenBank/DDBJ whole genome shotgun (WGS) entry which is preliminary data.</text>
</comment>
<evidence type="ECO:0000256" key="2">
    <source>
        <dbReference type="ARBA" id="ARBA00022723"/>
    </source>
</evidence>
<keyword evidence="5" id="KW-0732">Signal</keyword>
<keyword evidence="7" id="KW-1185">Reference proteome</keyword>
<dbReference type="PANTHER" id="PTHR31835:SF1">
    <property type="entry name" value="URIDINE DIPHOSPHATE GLUCOSE PYROPHOSPHATASE NUDT22"/>
    <property type="match status" value="1"/>
</dbReference>
<dbReference type="AlphaFoldDB" id="A0A8K1FPU9"/>
<dbReference type="GO" id="GO:0046872">
    <property type="term" value="F:metal ion binding"/>
    <property type="evidence" value="ECO:0007669"/>
    <property type="project" value="UniProtKB-KW"/>
</dbReference>
<dbReference type="PANTHER" id="PTHR31835">
    <property type="entry name" value="URIDINE DIPHOSPHATE GLUCOSE PYROPHOSPHATASE"/>
    <property type="match status" value="1"/>
</dbReference>
<dbReference type="InterPro" id="IPR015797">
    <property type="entry name" value="NUDIX_hydrolase-like_dom_sf"/>
</dbReference>
<protein>
    <recommendedName>
        <fullName evidence="8">Nudix hydrolase domain-containing protein</fullName>
    </recommendedName>
</protein>
<keyword evidence="3" id="KW-0378">Hydrolase</keyword>
<evidence type="ECO:0000256" key="4">
    <source>
        <dbReference type="ARBA" id="ARBA00022842"/>
    </source>
</evidence>
<evidence type="ECO:0008006" key="8">
    <source>
        <dbReference type="Google" id="ProtNLM"/>
    </source>
</evidence>
<dbReference type="Gene3D" id="3.90.79.10">
    <property type="entry name" value="Nucleoside Triphosphate Pyrophosphohydrolase"/>
    <property type="match status" value="1"/>
</dbReference>
<gene>
    <name evidence="6" type="ORF">Poli38472_012393</name>
</gene>
<accession>A0A8K1FPU9</accession>
<feature type="chain" id="PRO_5035435876" description="Nudix hydrolase domain-containing protein" evidence="5">
    <location>
        <begin position="27"/>
        <end position="300"/>
    </location>
</feature>
<evidence type="ECO:0000256" key="3">
    <source>
        <dbReference type="ARBA" id="ARBA00022801"/>
    </source>
</evidence>
<dbReference type="EMBL" id="SPLM01000005">
    <property type="protein sequence ID" value="TMW67277.1"/>
    <property type="molecule type" value="Genomic_DNA"/>
</dbReference>
<reference evidence="6" key="1">
    <citation type="submission" date="2019-03" db="EMBL/GenBank/DDBJ databases">
        <title>Long read genome sequence of the mycoparasitic Pythium oligandrum ATCC 38472 isolated from sugarbeet rhizosphere.</title>
        <authorList>
            <person name="Gaulin E."/>
        </authorList>
    </citation>
    <scope>NUCLEOTIDE SEQUENCE</scope>
    <source>
        <strain evidence="6">ATCC 38472_TT</strain>
    </source>
</reference>
<proteinExistence type="predicted"/>
<evidence type="ECO:0000256" key="1">
    <source>
        <dbReference type="ARBA" id="ARBA00001946"/>
    </source>
</evidence>
<comment type="cofactor">
    <cofactor evidence="1">
        <name>Mg(2+)</name>
        <dbReference type="ChEBI" id="CHEBI:18420"/>
    </cofactor>
</comment>
<dbReference type="SUPFAM" id="SSF55811">
    <property type="entry name" value="Nudix"/>
    <property type="match status" value="1"/>
</dbReference>
<keyword evidence="2" id="KW-0479">Metal-binding</keyword>
<evidence type="ECO:0000256" key="5">
    <source>
        <dbReference type="SAM" id="SignalP"/>
    </source>
</evidence>
<evidence type="ECO:0000313" key="7">
    <source>
        <dbReference type="Proteomes" id="UP000794436"/>
    </source>
</evidence>
<sequence>MRGSRALPPSRLMSFSLASFVPTASAVDASGPFVRQRTALRLSSRFNRQSHPDPQVEAAIEHVWQEYKQKSPRLFNGTKFRLHHMSMAEDATLVLHCGLTDYRTYLGTCGSDIVTRLCEDSRRLAETTTASDDKQDAYAYAYLSRKIGVSAIVETADSRLVLIERSGSVGVYKQLVDTPGGHPEPSELSLTETDLDALESPDRDADRLRMENLARDRLFDSIVDEVHEEINVSSDLLSDPLLLGVVYQAEAHTPSFAFHMKTPLTANDVQKLYQEGPLDKFESARLHFLDAHAPSTSSGG</sequence>